<dbReference type="Proteomes" id="UP000533476">
    <property type="component" value="Unassembled WGS sequence"/>
</dbReference>
<reference evidence="1 2" key="1">
    <citation type="submission" date="2020-04" db="EMBL/GenBank/DDBJ databases">
        <authorList>
            <person name="Zhang R."/>
            <person name="Schippers A."/>
        </authorList>
    </citation>
    <scope>NUCLEOTIDE SEQUENCE [LARGE SCALE GENOMIC DNA]</scope>
    <source>
        <strain evidence="1 2">DSM 109850</strain>
    </source>
</reference>
<protein>
    <submittedName>
        <fullName evidence="1">Uncharacterized protein</fullName>
    </submittedName>
</protein>
<organism evidence="1 2">
    <name type="scientific">Sulfobacillus harzensis</name>
    <dbReference type="NCBI Taxonomy" id="2729629"/>
    <lineage>
        <taxon>Bacteria</taxon>
        <taxon>Bacillati</taxon>
        <taxon>Bacillota</taxon>
        <taxon>Clostridia</taxon>
        <taxon>Eubacteriales</taxon>
        <taxon>Clostridiales Family XVII. Incertae Sedis</taxon>
        <taxon>Sulfobacillus</taxon>
    </lineage>
</organism>
<name>A0A7Y0L065_9FIRM</name>
<comment type="caution">
    <text evidence="1">The sequence shown here is derived from an EMBL/GenBank/DDBJ whole genome shotgun (WGS) entry which is preliminary data.</text>
</comment>
<sequence>MERQDGKTWRNWLQHDLAGYLNRDPQAIPAITLTPPSGSPGLVMVRDHTLVVPGTGLFDLTQYGMQALCTALIAQGWGAELSPGIPADLAATALVDTGYSALSPVPLQNVAEYPALAIPGSVLWQVVRPLSETWESMKSDLTSLLLGILEGPWLDNLGTYLQVPRIGGEPDSLYQTRLYGLAITGSPNGVAMEAFLAALGYSVAVTDTTPGQFTATVQWPTQPPQGFVYDQSQIQGMIDTLKAVGVIATVVFASQLSDTLMMSDSVTVTATPLTAQVWGGTLPDGTGAVQGFTWNEAVWQ</sequence>
<gene>
    <name evidence="1" type="ORF">HIJ39_00215</name>
</gene>
<evidence type="ECO:0000313" key="1">
    <source>
        <dbReference type="EMBL" id="NMP20785.1"/>
    </source>
</evidence>
<accession>A0A7Y0L065</accession>
<dbReference type="RefSeq" id="WP_169095484.1">
    <property type="nucleotide sequence ID" value="NZ_JABBVZ010000001.1"/>
</dbReference>
<evidence type="ECO:0000313" key="2">
    <source>
        <dbReference type="Proteomes" id="UP000533476"/>
    </source>
</evidence>
<dbReference type="EMBL" id="JABBVZ010000001">
    <property type="protein sequence ID" value="NMP20785.1"/>
    <property type="molecule type" value="Genomic_DNA"/>
</dbReference>
<proteinExistence type="predicted"/>
<dbReference type="AlphaFoldDB" id="A0A7Y0L065"/>
<keyword evidence="2" id="KW-1185">Reference proteome</keyword>